<protein>
    <recommendedName>
        <fullName evidence="4">DUF2325 domain-containing protein</fullName>
    </recommendedName>
</protein>
<dbReference type="AlphaFoldDB" id="A0A2U3JX17"/>
<dbReference type="Proteomes" id="UP000238916">
    <property type="component" value="Unassembled WGS sequence"/>
</dbReference>
<accession>A0A2U3JX17</accession>
<evidence type="ECO:0008006" key="4">
    <source>
        <dbReference type="Google" id="ProtNLM"/>
    </source>
</evidence>
<keyword evidence="1" id="KW-0175">Coiled coil</keyword>
<dbReference type="OrthoDB" id="1625520at2"/>
<dbReference type="EMBL" id="OMOF01000013">
    <property type="protein sequence ID" value="SPF31889.1"/>
    <property type="molecule type" value="Genomic_DNA"/>
</dbReference>
<proteinExistence type="predicted"/>
<evidence type="ECO:0000313" key="2">
    <source>
        <dbReference type="EMBL" id="SPF31889.1"/>
    </source>
</evidence>
<gene>
    <name evidence="2" type="ORF">SBF1_110015</name>
</gene>
<sequence>MELLSLYDNETMMEIFTLNFLVALGNTHLLHKEIDKVYSENKLEFYEAANESNILKSKLIYTYPTAETERIIKLAGIYHWSVLHKDMDLIERFIKIGFREVWDYTQRNTKILLFDFLPSIYKTHKEIEKHTEQERLGKYSVLFFLCLAWNTPCELGPLEEYVRTSFDRAYFADIGHNRQILERITTKYRQNIKELFLAYRLINRKFKKKTLYSLFTDIYIYEKNIQGMSTATSSTNDVMRFKGITKYTEIFLNLFILFDIDAYALEQCELTYEELNQIFATYFLSKDEIALPEYDRDIYLVAALYIKAIVKEYQDTRNVYLANAREENHLDTLKMKKAIDEKELLLQDEQSRYITEIEQLKAEVEQLQTKVCCYEQEATLMKRELETGKLNAKELFVLRGLLFIEAQDPGKDANEPDEVQKYLNLLNDKACAVIGGHKSWVDKIKENLPTFTYVHEDSLHKDLRYLGNKEFVLINTDFISHALYEKVMAQMTNNKTKFDIVRGTSFPGAILKMGRALELQGAQ</sequence>
<feature type="coiled-coil region" evidence="1">
    <location>
        <begin position="350"/>
        <end position="377"/>
    </location>
</feature>
<evidence type="ECO:0000256" key="1">
    <source>
        <dbReference type="SAM" id="Coils"/>
    </source>
</evidence>
<organism evidence="2 3">
    <name type="scientific">Candidatus Desulfosporosinus infrequens</name>
    <dbReference type="NCBI Taxonomy" id="2043169"/>
    <lineage>
        <taxon>Bacteria</taxon>
        <taxon>Bacillati</taxon>
        <taxon>Bacillota</taxon>
        <taxon>Clostridia</taxon>
        <taxon>Eubacteriales</taxon>
        <taxon>Desulfitobacteriaceae</taxon>
        <taxon>Desulfosporosinus</taxon>
    </lineage>
</organism>
<reference evidence="3" key="1">
    <citation type="submission" date="2018-02" db="EMBL/GenBank/DDBJ databases">
        <authorList>
            <person name="Hausmann B."/>
        </authorList>
    </citation>
    <scope>NUCLEOTIDE SEQUENCE [LARGE SCALE GENOMIC DNA]</scope>
    <source>
        <strain evidence="3">Peat soil MAG SbF1</strain>
    </source>
</reference>
<evidence type="ECO:0000313" key="3">
    <source>
        <dbReference type="Proteomes" id="UP000238916"/>
    </source>
</evidence>
<name>A0A2U3JX17_9FIRM</name>